<keyword evidence="4" id="KW-1185">Reference proteome</keyword>
<evidence type="ECO:0000313" key="3">
    <source>
        <dbReference type="EMBL" id="NYZ62742.1"/>
    </source>
</evidence>
<dbReference type="Gene3D" id="3.30.70.270">
    <property type="match status" value="1"/>
</dbReference>
<sequence length="355" mass="38661">MIPPGRPVDEASRQAALAAYRILDTPREAAYDDLVAIATAICDVPMAFVSLVDRDRQWFKAKVGLEDTETSRDLSFCGHALLAPDTLMVVDDTLADPRFHDHPMVTGPPHVRFYAGAPLRVGGGSALGAFCVIDRRPRQLAPAQLAALEALSRQATRLLELHRISGELSLQLEERDWYEQQLLHYQQELEMENADLAEQSTTDPLTGLLNRRAFSHLLDEAIEMARSESTPLSLAIVDIDHFKSINDNHGHGEGDRVLQALGAYLRGQASARGRVARLGGEEFVQLMSGCASDAAVAECERLRTDVTAMDLGIPVTVSIGTASLEAGDDPSSLLGRADAALYDAKRNGRNRVATR</sequence>
<dbReference type="PANTHER" id="PTHR43102:SF2">
    <property type="entry name" value="GAF DOMAIN-CONTAINING PROTEIN"/>
    <property type="match status" value="1"/>
</dbReference>
<evidence type="ECO:0000259" key="2">
    <source>
        <dbReference type="PROSITE" id="PS50887"/>
    </source>
</evidence>
<dbReference type="NCBIfam" id="TIGR00254">
    <property type="entry name" value="GGDEF"/>
    <property type="match status" value="1"/>
</dbReference>
<dbReference type="CDD" id="cd01949">
    <property type="entry name" value="GGDEF"/>
    <property type="match status" value="1"/>
</dbReference>
<dbReference type="PROSITE" id="PS50887">
    <property type="entry name" value="GGDEF"/>
    <property type="match status" value="1"/>
</dbReference>
<dbReference type="SMART" id="SM00065">
    <property type="entry name" value="GAF"/>
    <property type="match status" value="1"/>
</dbReference>
<dbReference type="SUPFAM" id="SSF55781">
    <property type="entry name" value="GAF domain-like"/>
    <property type="match status" value="1"/>
</dbReference>
<reference evidence="3 4" key="1">
    <citation type="submission" date="2020-07" db="EMBL/GenBank/DDBJ databases">
        <title>isolation of Luteimonas sp. SJ-16.</title>
        <authorList>
            <person name="Huang X.-X."/>
            <person name="Xu L."/>
            <person name="Sun J.-Q."/>
        </authorList>
    </citation>
    <scope>NUCLEOTIDE SEQUENCE [LARGE SCALE GENOMIC DNA]</scope>
    <source>
        <strain evidence="3 4">SJ-16</strain>
    </source>
</reference>
<feature type="domain" description="GGDEF" evidence="2">
    <location>
        <begin position="230"/>
        <end position="355"/>
    </location>
</feature>
<dbReference type="SMART" id="SM00267">
    <property type="entry name" value="GGDEF"/>
    <property type="match status" value="1"/>
</dbReference>
<dbReference type="RefSeq" id="WP_180544972.1">
    <property type="nucleotide sequence ID" value="NZ_JACCJZ010000015.1"/>
</dbReference>
<evidence type="ECO:0000256" key="1">
    <source>
        <dbReference type="ARBA" id="ARBA00001946"/>
    </source>
</evidence>
<dbReference type="InterPro" id="IPR003018">
    <property type="entry name" value="GAF"/>
</dbReference>
<dbReference type="FunFam" id="3.30.70.270:FF:000001">
    <property type="entry name" value="Diguanylate cyclase domain protein"/>
    <property type="match status" value="1"/>
</dbReference>
<dbReference type="EMBL" id="JACCJZ010000015">
    <property type="protein sequence ID" value="NYZ62742.1"/>
    <property type="molecule type" value="Genomic_DNA"/>
</dbReference>
<dbReference type="InterPro" id="IPR029787">
    <property type="entry name" value="Nucleotide_cyclase"/>
</dbReference>
<dbReference type="InterPro" id="IPR029016">
    <property type="entry name" value="GAF-like_dom_sf"/>
</dbReference>
<protein>
    <submittedName>
        <fullName evidence="3">Sensor domain-containing diguanylate cyclase</fullName>
    </submittedName>
</protein>
<comment type="caution">
    <text evidence="3">The sequence shown here is derived from an EMBL/GenBank/DDBJ whole genome shotgun (WGS) entry which is preliminary data.</text>
</comment>
<dbReference type="SUPFAM" id="SSF55073">
    <property type="entry name" value="Nucleotide cyclase"/>
    <property type="match status" value="1"/>
</dbReference>
<dbReference type="GO" id="GO:0003824">
    <property type="term" value="F:catalytic activity"/>
    <property type="evidence" value="ECO:0007669"/>
    <property type="project" value="UniProtKB-ARBA"/>
</dbReference>
<accession>A0A7Z0QQ27</accession>
<comment type="cofactor">
    <cofactor evidence="1">
        <name>Mg(2+)</name>
        <dbReference type="ChEBI" id="CHEBI:18420"/>
    </cofactor>
</comment>
<name>A0A7Z0QQ27_9GAMM</name>
<dbReference type="InterPro" id="IPR043128">
    <property type="entry name" value="Rev_trsase/Diguanyl_cyclase"/>
</dbReference>
<dbReference type="Pfam" id="PF01590">
    <property type="entry name" value="GAF"/>
    <property type="match status" value="1"/>
</dbReference>
<organism evidence="3 4">
    <name type="scientific">Luteimonas deserti</name>
    <dbReference type="NCBI Taxonomy" id="2752306"/>
    <lineage>
        <taxon>Bacteria</taxon>
        <taxon>Pseudomonadati</taxon>
        <taxon>Pseudomonadota</taxon>
        <taxon>Gammaproteobacteria</taxon>
        <taxon>Lysobacterales</taxon>
        <taxon>Lysobacteraceae</taxon>
        <taxon>Luteimonas</taxon>
    </lineage>
</organism>
<gene>
    <name evidence="3" type="ORF">H0E82_08190</name>
</gene>
<dbReference type="Proteomes" id="UP000589896">
    <property type="component" value="Unassembled WGS sequence"/>
</dbReference>
<dbReference type="Gene3D" id="3.30.450.40">
    <property type="match status" value="1"/>
</dbReference>
<dbReference type="PANTHER" id="PTHR43102">
    <property type="entry name" value="SLR1143 PROTEIN"/>
    <property type="match status" value="1"/>
</dbReference>
<proteinExistence type="predicted"/>
<dbReference type="InterPro" id="IPR000160">
    <property type="entry name" value="GGDEF_dom"/>
</dbReference>
<dbReference type="Pfam" id="PF00990">
    <property type="entry name" value="GGDEF"/>
    <property type="match status" value="1"/>
</dbReference>
<dbReference type="AlphaFoldDB" id="A0A7Z0QQ27"/>
<evidence type="ECO:0000313" key="4">
    <source>
        <dbReference type="Proteomes" id="UP000589896"/>
    </source>
</evidence>